<reference evidence="1" key="2">
    <citation type="submission" date="2019-11" db="EMBL/GenBank/DDBJ databases">
        <title>Improved Assembly of Tolypothrix boutellei genome.</title>
        <authorList>
            <person name="Sarangi A.N."/>
            <person name="Mukherjee M."/>
            <person name="Ghosh S."/>
            <person name="Singh D."/>
            <person name="Das A."/>
            <person name="Kant S."/>
            <person name="Prusty A."/>
            <person name="Tripathy S."/>
        </authorList>
    </citation>
    <scope>NUCLEOTIDE SEQUENCE</scope>
    <source>
        <strain evidence="1">VB521301</strain>
    </source>
</reference>
<evidence type="ECO:0000313" key="3">
    <source>
        <dbReference type="Proteomes" id="UP000029738"/>
    </source>
</evidence>
<dbReference type="Proteomes" id="UP000029738">
    <property type="component" value="Unassembled WGS sequence"/>
</dbReference>
<comment type="caution">
    <text evidence="2">The sequence shown here is derived from an EMBL/GenBank/DDBJ whole genome shotgun (WGS) entry which is preliminary data.</text>
</comment>
<protein>
    <submittedName>
        <fullName evidence="2">Uncharacterized protein</fullName>
    </submittedName>
</protein>
<dbReference type="OrthoDB" id="8447555at2"/>
<evidence type="ECO:0000313" key="2">
    <source>
        <dbReference type="EMBL" id="KIE12417.1"/>
    </source>
</evidence>
<dbReference type="RefSeq" id="WP_038082636.1">
    <property type="nucleotide sequence ID" value="NZ_JHEG04000001.1"/>
</dbReference>
<reference evidence="2" key="1">
    <citation type="journal article" date="2015" name="Genome Announc.">
        <title>Draft Genome Sequence of Tolypothrix boutellei Strain VB521301.</title>
        <authorList>
            <person name="Chandrababunaidu M.M."/>
            <person name="Singh D."/>
            <person name="Sen D."/>
            <person name="Bhan S."/>
            <person name="Das S."/>
            <person name="Gupta A."/>
            <person name="Adhikary S.P."/>
            <person name="Tripathy S."/>
        </authorList>
    </citation>
    <scope>NUCLEOTIDE SEQUENCE</scope>
    <source>
        <strain evidence="2">VB521301</strain>
    </source>
</reference>
<organism evidence="2">
    <name type="scientific">Tolypothrix bouteillei VB521301</name>
    <dbReference type="NCBI Taxonomy" id="1479485"/>
    <lineage>
        <taxon>Bacteria</taxon>
        <taxon>Bacillati</taxon>
        <taxon>Cyanobacteriota</taxon>
        <taxon>Cyanophyceae</taxon>
        <taxon>Nostocales</taxon>
        <taxon>Tolypothrichaceae</taxon>
        <taxon>Tolypothrix</taxon>
    </lineage>
</organism>
<dbReference type="STRING" id="1479485.DA73_0212855"/>
<sequence>MSQQEWLIDEAVTPDLSSFEELESQLNSSPRSRDVTSQPEAPNLAVRLQDVVIWDTKKWFGDADMRLDALVVHGHAIAGDTSSIYMPQTFRFPGVKSRDRLPTGENGLLIFYGKALYFLDIFITVSRDRGESEDLATLLNKQLQSPDIQGSLGSLLGLAVAAPQVSTVTAAMSAASVLGNFTYQVLRKVTGDTIGLYRTSWLQHKDGFGIGRHPQEGTHHVKDLSFWYEIVQEGT</sequence>
<keyword evidence="3" id="KW-1185">Reference proteome</keyword>
<dbReference type="AlphaFoldDB" id="A0A0C1NCC3"/>
<gene>
    <name evidence="2" type="ORF">DA73_0212855</name>
    <name evidence="1" type="ORF">DA73_0400035975</name>
</gene>
<evidence type="ECO:0000313" key="1">
    <source>
        <dbReference type="EMBL" id="KAF3890249.1"/>
    </source>
</evidence>
<accession>A0A0C1NCC3</accession>
<dbReference type="EMBL" id="JHEG04000001">
    <property type="protein sequence ID" value="KAF3890249.1"/>
    <property type="molecule type" value="Genomic_DNA"/>
</dbReference>
<name>A0A0C1NCC3_9CYAN</name>
<proteinExistence type="predicted"/>
<dbReference type="EMBL" id="JHEG02000037">
    <property type="protein sequence ID" value="KIE12417.1"/>
    <property type="molecule type" value="Genomic_DNA"/>
</dbReference>